<evidence type="ECO:0000313" key="3">
    <source>
        <dbReference type="EMBL" id="OIQ85790.1"/>
    </source>
</evidence>
<keyword evidence="1" id="KW-0812">Transmembrane</keyword>
<feature type="transmembrane region" description="Helical" evidence="1">
    <location>
        <begin position="6"/>
        <end position="23"/>
    </location>
</feature>
<dbReference type="InterPro" id="IPR013766">
    <property type="entry name" value="Thioredoxin_domain"/>
</dbReference>
<protein>
    <submittedName>
        <fullName evidence="3">Thioredoxin</fullName>
    </submittedName>
</protein>
<dbReference type="Pfam" id="PF00085">
    <property type="entry name" value="Thioredoxin"/>
    <property type="match status" value="1"/>
</dbReference>
<keyword evidence="1" id="KW-1133">Transmembrane helix</keyword>
<keyword evidence="1" id="KW-0472">Membrane</keyword>
<evidence type="ECO:0000259" key="2">
    <source>
        <dbReference type="PROSITE" id="PS51352"/>
    </source>
</evidence>
<dbReference type="SUPFAM" id="SSF52833">
    <property type="entry name" value="Thioredoxin-like"/>
    <property type="match status" value="1"/>
</dbReference>
<sequence length="132" mass="14134">MDIVMLIIIAAAVAVFVVIQVGLKRLASRAVGRQTPDTAAIDGDLAPGTRRVYVFHAPHCGPCRAMMPTVDRIRETHPNLIKVDVSRDSDLARAFGVVATPSVAVVDGGTVRVIKVGAQRREQLLQLLGEQA</sequence>
<dbReference type="GO" id="GO:0045454">
    <property type="term" value="P:cell redox homeostasis"/>
    <property type="evidence" value="ECO:0007669"/>
    <property type="project" value="TreeGrafter"/>
</dbReference>
<dbReference type="CDD" id="cd02947">
    <property type="entry name" value="TRX_family"/>
    <property type="match status" value="1"/>
</dbReference>
<comment type="caution">
    <text evidence="3">The sequence shown here is derived from an EMBL/GenBank/DDBJ whole genome shotgun (WGS) entry which is preliminary data.</text>
</comment>
<proteinExistence type="predicted"/>
<evidence type="ECO:0000256" key="1">
    <source>
        <dbReference type="SAM" id="Phobius"/>
    </source>
</evidence>
<reference evidence="3" key="1">
    <citation type="submission" date="2016-10" db="EMBL/GenBank/DDBJ databases">
        <title>Sequence of Gallionella enrichment culture.</title>
        <authorList>
            <person name="Poehlein A."/>
            <person name="Muehling M."/>
            <person name="Daniel R."/>
        </authorList>
    </citation>
    <scope>NUCLEOTIDE SEQUENCE</scope>
</reference>
<organism evidence="3">
    <name type="scientific">mine drainage metagenome</name>
    <dbReference type="NCBI Taxonomy" id="410659"/>
    <lineage>
        <taxon>unclassified sequences</taxon>
        <taxon>metagenomes</taxon>
        <taxon>ecological metagenomes</taxon>
    </lineage>
</organism>
<gene>
    <name evidence="3" type="primary">trxA_26</name>
    <name evidence="3" type="ORF">GALL_323710</name>
</gene>
<dbReference type="EMBL" id="MLJW01000521">
    <property type="protein sequence ID" value="OIQ85790.1"/>
    <property type="molecule type" value="Genomic_DNA"/>
</dbReference>
<dbReference type="PROSITE" id="PS51352">
    <property type="entry name" value="THIOREDOXIN_2"/>
    <property type="match status" value="1"/>
</dbReference>
<dbReference type="InterPro" id="IPR036249">
    <property type="entry name" value="Thioredoxin-like_sf"/>
</dbReference>
<accession>A0A1J5QQB8</accession>
<dbReference type="PANTHER" id="PTHR43601:SF3">
    <property type="entry name" value="THIOREDOXIN, MITOCHONDRIAL"/>
    <property type="match status" value="1"/>
</dbReference>
<feature type="domain" description="Thioredoxin" evidence="2">
    <location>
        <begin position="29"/>
        <end position="132"/>
    </location>
</feature>
<name>A0A1J5QQB8_9ZZZZ</name>
<dbReference type="Gene3D" id="3.40.30.10">
    <property type="entry name" value="Glutaredoxin"/>
    <property type="match status" value="1"/>
</dbReference>
<dbReference type="AlphaFoldDB" id="A0A1J5QQB8"/>
<dbReference type="PANTHER" id="PTHR43601">
    <property type="entry name" value="THIOREDOXIN, MITOCHONDRIAL"/>
    <property type="match status" value="1"/>
</dbReference>